<accession>A0A6J5VKR3</accession>
<dbReference type="AlphaFoldDB" id="A0A6J5VKR3"/>
<dbReference type="PANTHER" id="PTHR45657:SF29">
    <property type="entry name" value="PHOSPHATIDYLINOSITOL_PHOSPHATIDYLCHOLINE TRANSFER PROTEIN SFH12"/>
    <property type="match status" value="1"/>
</dbReference>
<dbReference type="Pfam" id="PF00650">
    <property type="entry name" value="CRAL_TRIO"/>
    <property type="match status" value="1"/>
</dbReference>
<protein>
    <recommendedName>
        <fullName evidence="6">CRAL-TRIO domain-containing protein</fullName>
    </recommendedName>
</protein>
<dbReference type="Gene3D" id="3.40.525.10">
    <property type="entry name" value="CRAL-TRIO lipid binding domain"/>
    <property type="match status" value="1"/>
</dbReference>
<evidence type="ECO:0000256" key="5">
    <source>
        <dbReference type="ARBA" id="ARBA00038020"/>
    </source>
</evidence>
<proteinExistence type="inferred from homology"/>
<feature type="domain" description="CRAL-TRIO" evidence="6">
    <location>
        <begin position="53"/>
        <end position="116"/>
    </location>
</feature>
<evidence type="ECO:0000256" key="3">
    <source>
        <dbReference type="ARBA" id="ARBA00022927"/>
    </source>
</evidence>
<dbReference type="InterPro" id="IPR001251">
    <property type="entry name" value="CRAL-TRIO_dom"/>
</dbReference>
<name>A0A6J5VKR3_PRUAR</name>
<organism evidence="7 8">
    <name type="scientific">Prunus armeniaca</name>
    <name type="common">Apricot</name>
    <name type="synonym">Armeniaca vulgaris</name>
    <dbReference type="NCBI Taxonomy" id="36596"/>
    <lineage>
        <taxon>Eukaryota</taxon>
        <taxon>Viridiplantae</taxon>
        <taxon>Streptophyta</taxon>
        <taxon>Embryophyta</taxon>
        <taxon>Tracheophyta</taxon>
        <taxon>Spermatophyta</taxon>
        <taxon>Magnoliopsida</taxon>
        <taxon>eudicotyledons</taxon>
        <taxon>Gunneridae</taxon>
        <taxon>Pentapetalae</taxon>
        <taxon>rosids</taxon>
        <taxon>fabids</taxon>
        <taxon>Rosales</taxon>
        <taxon>Rosaceae</taxon>
        <taxon>Amygdaloideae</taxon>
        <taxon>Amygdaleae</taxon>
        <taxon>Prunus</taxon>
    </lineage>
</organism>
<evidence type="ECO:0000259" key="6">
    <source>
        <dbReference type="PROSITE" id="PS50191"/>
    </source>
</evidence>
<reference evidence="7 8" key="1">
    <citation type="submission" date="2020-05" db="EMBL/GenBank/DDBJ databases">
        <authorList>
            <person name="Campoy J."/>
            <person name="Schneeberger K."/>
            <person name="Spophaly S."/>
        </authorList>
    </citation>
    <scope>NUCLEOTIDE SEQUENCE [LARGE SCALE GENOMIC DNA]</scope>
    <source>
        <strain evidence="7">PruArmRojPasFocal</strain>
    </source>
</reference>
<dbReference type="InterPro" id="IPR051026">
    <property type="entry name" value="PI/PC_transfer"/>
</dbReference>
<evidence type="ECO:0000256" key="4">
    <source>
        <dbReference type="ARBA" id="ARBA00023034"/>
    </source>
</evidence>
<evidence type="ECO:0000256" key="1">
    <source>
        <dbReference type="ARBA" id="ARBA00004202"/>
    </source>
</evidence>
<keyword evidence="3" id="KW-0653">Protein transport</keyword>
<dbReference type="Proteomes" id="UP000507222">
    <property type="component" value="Unassembled WGS sequence"/>
</dbReference>
<dbReference type="EMBL" id="CAEKDK010000007">
    <property type="protein sequence ID" value="CAB4288632.1"/>
    <property type="molecule type" value="Genomic_DNA"/>
</dbReference>
<dbReference type="GO" id="GO:0005886">
    <property type="term" value="C:plasma membrane"/>
    <property type="evidence" value="ECO:0007669"/>
    <property type="project" value="UniProtKB-SubCell"/>
</dbReference>
<gene>
    <name evidence="7" type="ORF">CURHAP_LOCUS46832</name>
</gene>
<dbReference type="PROSITE" id="PS50191">
    <property type="entry name" value="CRAL_TRIO"/>
    <property type="match status" value="1"/>
</dbReference>
<evidence type="ECO:0000313" key="7">
    <source>
        <dbReference type="EMBL" id="CAB4288632.1"/>
    </source>
</evidence>
<dbReference type="SUPFAM" id="SSF52087">
    <property type="entry name" value="CRAL/TRIO domain"/>
    <property type="match status" value="1"/>
</dbReference>
<dbReference type="GO" id="GO:0015031">
    <property type="term" value="P:protein transport"/>
    <property type="evidence" value="ECO:0007669"/>
    <property type="project" value="UniProtKB-KW"/>
</dbReference>
<comment type="subcellular location">
    <subcellularLocation>
        <location evidence="1">Cell membrane</location>
        <topology evidence="1">Peripheral membrane protein</topology>
    </subcellularLocation>
    <subcellularLocation>
        <location evidence="2">Golgi apparatus membrane</location>
        <topology evidence="2">Peripheral membrane protein</topology>
    </subcellularLocation>
</comment>
<evidence type="ECO:0000313" key="8">
    <source>
        <dbReference type="Proteomes" id="UP000507222"/>
    </source>
</evidence>
<sequence length="316" mass="35097">MSSSLLAQLQQRSTLIKVQPSWMCKGWDLKISTKLPGSLSHGFRRLMVTIITLNRLFIINAGAGFRMLWSTVKSFLDPRTTAKIHVLGNKYQNDLLDIIDASELPEFLGGTCTCADQGGCMRSDKGPWKDQEILKMVQNGDHKCSRKLGTQVTEEKGGDQAPVHQIKHTQPSPIISVTKSCLESYKYEDSASMADKTVGSTRRMVVGNGEFDKFAFSEQADCVAKSDASDSPDGSAFGFSVVLWHLLFVLATCRRSSPILPSTPAPFTVMMMIQCANARRLHSLTISLMQISSLSCSAWLKWKRKRFEHETSEHAT</sequence>
<comment type="similarity">
    <text evidence="5">Belongs to the SFH family.</text>
</comment>
<keyword evidence="3" id="KW-0813">Transport</keyword>
<dbReference type="CDD" id="cd00170">
    <property type="entry name" value="SEC14"/>
    <property type="match status" value="1"/>
</dbReference>
<dbReference type="PANTHER" id="PTHR45657">
    <property type="entry name" value="CRAL-TRIO DOMAIN-CONTAINING PROTEIN YKL091C-RELATED"/>
    <property type="match status" value="1"/>
</dbReference>
<evidence type="ECO:0000256" key="2">
    <source>
        <dbReference type="ARBA" id="ARBA00004395"/>
    </source>
</evidence>
<dbReference type="GO" id="GO:0000139">
    <property type="term" value="C:Golgi membrane"/>
    <property type="evidence" value="ECO:0007669"/>
    <property type="project" value="UniProtKB-SubCell"/>
</dbReference>
<dbReference type="InterPro" id="IPR036865">
    <property type="entry name" value="CRAL-TRIO_dom_sf"/>
</dbReference>
<keyword evidence="4" id="KW-0333">Golgi apparatus</keyword>